<dbReference type="GO" id="GO:0005829">
    <property type="term" value="C:cytosol"/>
    <property type="evidence" value="ECO:0007669"/>
    <property type="project" value="TreeGrafter"/>
</dbReference>
<dbReference type="Gene3D" id="3.40.50.1000">
    <property type="entry name" value="HAD superfamily/HAD-like"/>
    <property type="match status" value="1"/>
</dbReference>
<name>A0A927CBE5_9BACL</name>
<dbReference type="InterPro" id="IPR023214">
    <property type="entry name" value="HAD_sf"/>
</dbReference>
<dbReference type="SUPFAM" id="SSF56784">
    <property type="entry name" value="HAD-like"/>
    <property type="match status" value="1"/>
</dbReference>
<dbReference type="GO" id="GO:0016791">
    <property type="term" value="F:phosphatase activity"/>
    <property type="evidence" value="ECO:0007669"/>
    <property type="project" value="TreeGrafter"/>
</dbReference>
<keyword evidence="2" id="KW-1185">Reference proteome</keyword>
<dbReference type="NCBIfam" id="TIGR01484">
    <property type="entry name" value="HAD-SF-IIB"/>
    <property type="match status" value="1"/>
</dbReference>
<dbReference type="PROSITE" id="PS01228">
    <property type="entry name" value="COF_1"/>
    <property type="match status" value="1"/>
</dbReference>
<sequence>MNYKLIALDLDGTLLNKNKTISAENIKWIHAAGKAGMKITLATGRPISDVTSIVEQLEIDCPLVINNGSEVWHAPGDLHSRRELSPHSVAKLFELLETNREELDFWAHTVGGRINRTNVPADVTTAQWLQFAIRSSDPEQLRTVRERIASWNMLEISNSHVTNMECNAPGVTKASGLLEVCSIIGIEMSQVIAIGDSLNDIPMIRAAGLGVAMGNAQEPVKQAADRIAPTNLEDGVAKVIEQVLLS</sequence>
<dbReference type="GO" id="GO:0000287">
    <property type="term" value="F:magnesium ion binding"/>
    <property type="evidence" value="ECO:0007669"/>
    <property type="project" value="TreeGrafter"/>
</dbReference>
<dbReference type="PROSITE" id="PS01229">
    <property type="entry name" value="COF_2"/>
    <property type="match status" value="1"/>
</dbReference>
<dbReference type="AlphaFoldDB" id="A0A927CBE5"/>
<evidence type="ECO:0000313" key="1">
    <source>
        <dbReference type="EMBL" id="MBD2862901.1"/>
    </source>
</evidence>
<dbReference type="PANTHER" id="PTHR10000:SF55">
    <property type="entry name" value="5-AMINO-6-(5-PHOSPHO-D-RIBITYLAMINO)URACIL PHOSPHATASE YCSE"/>
    <property type="match status" value="1"/>
</dbReference>
<dbReference type="Pfam" id="PF08282">
    <property type="entry name" value="Hydrolase_3"/>
    <property type="match status" value="1"/>
</dbReference>
<accession>A0A927CBE5</accession>
<evidence type="ECO:0000313" key="2">
    <source>
        <dbReference type="Proteomes" id="UP000639396"/>
    </source>
</evidence>
<reference evidence="1" key="1">
    <citation type="submission" date="2020-09" db="EMBL/GenBank/DDBJ databases">
        <title>A novel bacterium of genus Paenibacillus, isolated from South China Sea.</title>
        <authorList>
            <person name="Huang H."/>
            <person name="Mo K."/>
            <person name="Hu Y."/>
        </authorList>
    </citation>
    <scope>NUCLEOTIDE SEQUENCE</scope>
    <source>
        <strain evidence="1">IB182363</strain>
    </source>
</reference>
<dbReference type="RefSeq" id="WP_190928209.1">
    <property type="nucleotide sequence ID" value="NZ_JACXJA010000015.1"/>
</dbReference>
<dbReference type="Proteomes" id="UP000639396">
    <property type="component" value="Unassembled WGS sequence"/>
</dbReference>
<dbReference type="SFLD" id="SFLDG01140">
    <property type="entry name" value="C2.B:_Phosphomannomutase_and_P"/>
    <property type="match status" value="1"/>
</dbReference>
<dbReference type="PANTHER" id="PTHR10000">
    <property type="entry name" value="PHOSPHOSERINE PHOSPHATASE"/>
    <property type="match status" value="1"/>
</dbReference>
<dbReference type="SFLD" id="SFLDS00003">
    <property type="entry name" value="Haloacid_Dehalogenase"/>
    <property type="match status" value="1"/>
</dbReference>
<gene>
    <name evidence="1" type="ORF">IDH45_12995</name>
</gene>
<dbReference type="InterPro" id="IPR006379">
    <property type="entry name" value="HAD-SF_hydro_IIB"/>
</dbReference>
<dbReference type="Gene3D" id="3.30.1240.10">
    <property type="match status" value="1"/>
</dbReference>
<protein>
    <submittedName>
        <fullName evidence="1">HAD family phosphatase</fullName>
    </submittedName>
</protein>
<proteinExistence type="predicted"/>
<dbReference type="CDD" id="cd07516">
    <property type="entry name" value="HAD_Pase"/>
    <property type="match status" value="1"/>
</dbReference>
<dbReference type="EMBL" id="JACXJA010000015">
    <property type="protein sequence ID" value="MBD2862901.1"/>
    <property type="molecule type" value="Genomic_DNA"/>
</dbReference>
<dbReference type="InterPro" id="IPR036412">
    <property type="entry name" value="HAD-like_sf"/>
</dbReference>
<dbReference type="PRINTS" id="PR00119">
    <property type="entry name" value="CATATPASE"/>
</dbReference>
<comment type="caution">
    <text evidence="1">The sequence shown here is derived from an EMBL/GenBank/DDBJ whole genome shotgun (WGS) entry which is preliminary data.</text>
</comment>
<organism evidence="1 2">
    <name type="scientific">Paenibacillus oceani</name>
    <dbReference type="NCBI Taxonomy" id="2772510"/>
    <lineage>
        <taxon>Bacteria</taxon>
        <taxon>Bacillati</taxon>
        <taxon>Bacillota</taxon>
        <taxon>Bacilli</taxon>
        <taxon>Bacillales</taxon>
        <taxon>Paenibacillaceae</taxon>
        <taxon>Paenibacillus</taxon>
    </lineage>
</organism>